<dbReference type="GO" id="GO:0005739">
    <property type="term" value="C:mitochondrion"/>
    <property type="evidence" value="ECO:0007669"/>
    <property type="project" value="TreeGrafter"/>
</dbReference>
<dbReference type="Proteomes" id="UP000623129">
    <property type="component" value="Unassembled WGS sequence"/>
</dbReference>
<dbReference type="Pfam" id="PF13374">
    <property type="entry name" value="TPR_10"/>
    <property type="match status" value="1"/>
</dbReference>
<dbReference type="OrthoDB" id="1892356at2759"/>
<gene>
    <name evidence="1" type="ORF">FCM35_KLT14205</name>
</gene>
<accession>A0A833VEU4</accession>
<evidence type="ECO:0008006" key="3">
    <source>
        <dbReference type="Google" id="ProtNLM"/>
    </source>
</evidence>
<protein>
    <recommendedName>
        <fullName evidence="3">MalT-like TPR region domain-containing protein</fullName>
    </recommendedName>
</protein>
<evidence type="ECO:0000313" key="2">
    <source>
        <dbReference type="Proteomes" id="UP000623129"/>
    </source>
</evidence>
<dbReference type="InterPro" id="IPR011990">
    <property type="entry name" value="TPR-like_helical_dom_sf"/>
</dbReference>
<dbReference type="Gene3D" id="1.25.40.10">
    <property type="entry name" value="Tetratricopeptide repeat domain"/>
    <property type="match status" value="1"/>
</dbReference>
<dbReference type="AlphaFoldDB" id="A0A833VEU4"/>
<organism evidence="1 2">
    <name type="scientific">Carex littledalei</name>
    <dbReference type="NCBI Taxonomy" id="544730"/>
    <lineage>
        <taxon>Eukaryota</taxon>
        <taxon>Viridiplantae</taxon>
        <taxon>Streptophyta</taxon>
        <taxon>Embryophyta</taxon>
        <taxon>Tracheophyta</taxon>
        <taxon>Spermatophyta</taxon>
        <taxon>Magnoliopsida</taxon>
        <taxon>Liliopsida</taxon>
        <taxon>Poales</taxon>
        <taxon>Cyperaceae</taxon>
        <taxon>Cyperoideae</taxon>
        <taxon>Cariceae</taxon>
        <taxon>Carex</taxon>
        <taxon>Carex subgen. Euthyceras</taxon>
    </lineage>
</organism>
<dbReference type="PANTHER" id="PTHR47868">
    <property type="entry name" value="OS05G0457700 PROTEIN"/>
    <property type="match status" value="1"/>
</dbReference>
<evidence type="ECO:0000313" key="1">
    <source>
        <dbReference type="EMBL" id="KAF3321989.1"/>
    </source>
</evidence>
<comment type="caution">
    <text evidence="1">The sequence shown here is derived from an EMBL/GenBank/DDBJ whole genome shotgun (WGS) entry which is preliminary data.</text>
</comment>
<dbReference type="PANTHER" id="PTHR47868:SF2">
    <property type="entry name" value="OS05G0457700 PROTEIN"/>
    <property type="match status" value="1"/>
</dbReference>
<dbReference type="EMBL" id="SWLB01000026">
    <property type="protein sequence ID" value="KAF3321989.1"/>
    <property type="molecule type" value="Genomic_DNA"/>
</dbReference>
<reference evidence="1" key="1">
    <citation type="submission" date="2020-01" db="EMBL/GenBank/DDBJ databases">
        <title>Genome sequence of Kobresia littledalei, the first chromosome-level genome in the family Cyperaceae.</title>
        <authorList>
            <person name="Qu G."/>
        </authorList>
    </citation>
    <scope>NUCLEOTIDE SEQUENCE</scope>
    <source>
        <strain evidence="1">C.B.Clarke</strain>
        <tissue evidence="1">Leaf</tissue>
    </source>
</reference>
<sequence>MLRSVLGSALAQSQRLQNPKPVIWPALPLRLYGTSPAAKSHPERIAAEMIRYALVDARTRPSADWREEAMRILEQGVSNLDEGGKGSVEAVAMLNLAISTLLYERGRFQDSMEKLEAVHHHAPSLSFRVASWEGLMGVRMEIGQEISSAELDDSLEPSTNGNQKNRSNIYLRANGVRGLAALINGEIESAKSFFDGCQDCNAETAEEHIGNVLLSYGEYLHCNGNFTLAKDVYELAVKASSGKDISREYYLASANMVPEEVSLAGTCALGQLLSRTGKTDEAEELLTKALTKAEAHFGSSHLKVGVVLTCIAKMFKERARLEGSSSILVQEGLYRRALDLLKAPDLNSEANDMPGDKRDIVALARGGYAELLLIQQNRKEEGEKMKRWAESVWRNRRLTLAEALDFSESSKLAVVDTRICRII</sequence>
<proteinExistence type="predicted"/>
<dbReference type="SUPFAM" id="SSF48452">
    <property type="entry name" value="TPR-like"/>
    <property type="match status" value="1"/>
</dbReference>
<name>A0A833VEU4_9POAL</name>
<keyword evidence="2" id="KW-1185">Reference proteome</keyword>